<name>A0A955IF08_9BACT</name>
<accession>A0A955IF08</accession>
<keyword evidence="4 5" id="KW-0234">DNA repair</keyword>
<dbReference type="EC" id="3.2.2.-" evidence="5"/>
<evidence type="ECO:0000313" key="6">
    <source>
        <dbReference type="EMBL" id="MCA9380863.1"/>
    </source>
</evidence>
<dbReference type="GO" id="GO:0003905">
    <property type="term" value="F:alkylbase DNA N-glycosylase activity"/>
    <property type="evidence" value="ECO:0007669"/>
    <property type="project" value="InterPro"/>
</dbReference>
<keyword evidence="2 5" id="KW-0227">DNA damage</keyword>
<dbReference type="InterPro" id="IPR036995">
    <property type="entry name" value="MPG_sf"/>
</dbReference>
<dbReference type="InterPro" id="IPR003180">
    <property type="entry name" value="MPG"/>
</dbReference>
<dbReference type="SUPFAM" id="SSF50486">
    <property type="entry name" value="FMT C-terminal domain-like"/>
    <property type="match status" value="1"/>
</dbReference>
<dbReference type="PANTHER" id="PTHR10429:SF0">
    <property type="entry name" value="DNA-3-METHYLADENINE GLYCOSYLASE"/>
    <property type="match status" value="1"/>
</dbReference>
<protein>
    <recommendedName>
        <fullName evidence="5">Putative 3-methyladenine DNA glycosylase</fullName>
        <ecNumber evidence="5">3.2.2.-</ecNumber>
    </recommendedName>
</protein>
<gene>
    <name evidence="6" type="ORF">KC678_01220</name>
</gene>
<evidence type="ECO:0000256" key="3">
    <source>
        <dbReference type="ARBA" id="ARBA00022801"/>
    </source>
</evidence>
<dbReference type="HAMAP" id="MF_00527">
    <property type="entry name" value="3MGH"/>
    <property type="match status" value="1"/>
</dbReference>
<dbReference type="Gene3D" id="3.10.300.10">
    <property type="entry name" value="Methylpurine-DNA glycosylase (MPG)"/>
    <property type="match status" value="1"/>
</dbReference>
<comment type="similarity">
    <text evidence="1 5">Belongs to the DNA glycosylase MPG family.</text>
</comment>
<comment type="caution">
    <text evidence="6">The sequence shown here is derived from an EMBL/GenBank/DDBJ whole genome shotgun (WGS) entry which is preliminary data.</text>
</comment>
<evidence type="ECO:0000256" key="4">
    <source>
        <dbReference type="ARBA" id="ARBA00023204"/>
    </source>
</evidence>
<dbReference type="CDD" id="cd00540">
    <property type="entry name" value="AAG"/>
    <property type="match status" value="1"/>
</dbReference>
<dbReference type="GO" id="GO:0003677">
    <property type="term" value="F:DNA binding"/>
    <property type="evidence" value="ECO:0007669"/>
    <property type="project" value="InterPro"/>
</dbReference>
<evidence type="ECO:0000256" key="2">
    <source>
        <dbReference type="ARBA" id="ARBA00022763"/>
    </source>
</evidence>
<dbReference type="AlphaFoldDB" id="A0A955IF08"/>
<evidence type="ECO:0000256" key="5">
    <source>
        <dbReference type="HAMAP-Rule" id="MF_00527"/>
    </source>
</evidence>
<organism evidence="6 7">
    <name type="scientific">Candidatus Dojkabacteria bacterium</name>
    <dbReference type="NCBI Taxonomy" id="2099670"/>
    <lineage>
        <taxon>Bacteria</taxon>
        <taxon>Candidatus Dojkabacteria</taxon>
    </lineage>
</organism>
<dbReference type="EMBL" id="JAGQLJ010000022">
    <property type="protein sequence ID" value="MCA9380863.1"/>
    <property type="molecule type" value="Genomic_DNA"/>
</dbReference>
<dbReference type="GO" id="GO:0006284">
    <property type="term" value="P:base-excision repair"/>
    <property type="evidence" value="ECO:0007669"/>
    <property type="project" value="InterPro"/>
</dbReference>
<dbReference type="InterPro" id="IPR011034">
    <property type="entry name" value="Formyl_transferase-like_C_sf"/>
</dbReference>
<reference evidence="6" key="1">
    <citation type="submission" date="2020-04" db="EMBL/GenBank/DDBJ databases">
        <authorList>
            <person name="Zhang T."/>
        </authorList>
    </citation>
    <scope>NUCLEOTIDE SEQUENCE</scope>
    <source>
        <strain evidence="6">HKST-UBA13</strain>
    </source>
</reference>
<reference evidence="6" key="2">
    <citation type="journal article" date="2021" name="Microbiome">
        <title>Successional dynamics and alternative stable states in a saline activated sludge microbial community over 9 years.</title>
        <authorList>
            <person name="Wang Y."/>
            <person name="Ye J."/>
            <person name="Ju F."/>
            <person name="Liu L."/>
            <person name="Boyd J.A."/>
            <person name="Deng Y."/>
            <person name="Parks D.H."/>
            <person name="Jiang X."/>
            <person name="Yin X."/>
            <person name="Woodcroft B.J."/>
            <person name="Tyson G.W."/>
            <person name="Hugenholtz P."/>
            <person name="Polz M.F."/>
            <person name="Zhang T."/>
        </authorList>
    </citation>
    <scope>NUCLEOTIDE SEQUENCE</scope>
    <source>
        <strain evidence="6">HKST-UBA13</strain>
    </source>
</reference>
<evidence type="ECO:0000256" key="1">
    <source>
        <dbReference type="ARBA" id="ARBA00009232"/>
    </source>
</evidence>
<dbReference type="PANTHER" id="PTHR10429">
    <property type="entry name" value="DNA-3-METHYLADENINE GLYCOSYLASE"/>
    <property type="match status" value="1"/>
</dbReference>
<proteinExistence type="inferred from homology"/>
<dbReference type="Proteomes" id="UP000775877">
    <property type="component" value="Unassembled WGS sequence"/>
</dbReference>
<dbReference type="NCBIfam" id="TIGR00567">
    <property type="entry name" value="3mg"/>
    <property type="match status" value="1"/>
</dbReference>
<evidence type="ECO:0000313" key="7">
    <source>
        <dbReference type="Proteomes" id="UP000775877"/>
    </source>
</evidence>
<keyword evidence="3 5" id="KW-0378">Hydrolase</keyword>
<sequence length="148" mass="16553">MNLLIQRFYNGTPVAVAKELLGKIIINTQDNKRLSGRIIEVEAYEADKDEAAHSFKGKTERNKSLFLDAGHIYVHSIHGQYCMDIVTDEIDIPTSVLIRALCQIEGIEVMKKNRNKEKLKELCSGPGKLMQALGLDKNADGINLLTQN</sequence>
<dbReference type="Pfam" id="PF02245">
    <property type="entry name" value="Pur_DNA_glyco"/>
    <property type="match status" value="1"/>
</dbReference>